<organism evidence="1">
    <name type="scientific">gut metagenome</name>
    <dbReference type="NCBI Taxonomy" id="749906"/>
    <lineage>
        <taxon>unclassified sequences</taxon>
        <taxon>metagenomes</taxon>
        <taxon>organismal metagenomes</taxon>
    </lineage>
</organism>
<name>J9G0S7_9ZZZZ</name>
<gene>
    <name evidence="1" type="ORF">EVA_16480</name>
</gene>
<dbReference type="EMBL" id="AMCI01005817">
    <property type="protein sequence ID" value="EJW95412.1"/>
    <property type="molecule type" value="Genomic_DNA"/>
</dbReference>
<dbReference type="AlphaFoldDB" id="J9G0S7"/>
<accession>J9G0S7</accession>
<reference evidence="1" key="1">
    <citation type="journal article" date="2012" name="PLoS ONE">
        <title>Gene sets for utilization of primary and secondary nutrition supplies in the distal gut of endangered iberian lynx.</title>
        <authorList>
            <person name="Alcaide M."/>
            <person name="Messina E."/>
            <person name="Richter M."/>
            <person name="Bargiela R."/>
            <person name="Peplies J."/>
            <person name="Huws S.A."/>
            <person name="Newbold C.J."/>
            <person name="Golyshin P.N."/>
            <person name="Simon M.A."/>
            <person name="Lopez G."/>
            <person name="Yakimov M.M."/>
            <person name="Ferrer M."/>
        </authorList>
    </citation>
    <scope>NUCLEOTIDE SEQUENCE</scope>
</reference>
<proteinExistence type="predicted"/>
<protein>
    <submittedName>
        <fullName evidence="1">Uncharacterized protein</fullName>
    </submittedName>
</protein>
<comment type="caution">
    <text evidence="1">The sequence shown here is derived from an EMBL/GenBank/DDBJ whole genome shotgun (WGS) entry which is preliminary data.</text>
</comment>
<sequence>MEIRKTKVEQRKKESKLNMRKMNVKEIYCFLKAHLRDKPYLCSDFKIKKKDYGTASN</sequence>
<evidence type="ECO:0000313" key="1">
    <source>
        <dbReference type="EMBL" id="EJW95412.1"/>
    </source>
</evidence>